<sequence length="103" mass="11875">MYEILFYGGIVFSTIFLIISISIFFKFNIIEAIKYKITKISRKRISEKNYKKDEIVEMNIENENTIIIKNNNSVDNTELLTIAENYATALIAAEATTNILDEI</sequence>
<evidence type="ECO:0000256" key="1">
    <source>
        <dbReference type="SAM" id="Phobius"/>
    </source>
</evidence>
<keyword evidence="3" id="KW-1185">Reference proteome</keyword>
<keyword evidence="1" id="KW-1133">Transmembrane helix</keyword>
<dbReference type="PATRIC" id="fig|1216932.3.peg.1124"/>
<feature type="transmembrane region" description="Helical" evidence="1">
    <location>
        <begin position="6"/>
        <end position="29"/>
    </location>
</feature>
<reference evidence="2 3" key="1">
    <citation type="submission" date="2013-11" db="EMBL/GenBank/DDBJ databases">
        <title>Complete genome sequence of Clostridum sp. M2/40.</title>
        <authorList>
            <person name="Wibberg D."/>
            <person name="Puehler A."/>
            <person name="Schlueter A."/>
        </authorList>
    </citation>
    <scope>NUCLEOTIDE SEQUENCE [LARGE SCALE GENOMIC DNA]</scope>
    <source>
        <strain evidence="3">M2/40</strain>
    </source>
</reference>
<dbReference type="RefSeq" id="WP_044037255.1">
    <property type="nucleotide sequence ID" value="NZ_HG917868.1"/>
</dbReference>
<accession>W6RVE0</accession>
<dbReference type="Proteomes" id="UP000019426">
    <property type="component" value="Chromosome M2/40_rep1"/>
</dbReference>
<keyword evidence="1" id="KW-0472">Membrane</keyword>
<dbReference type="STRING" id="1216932.CM240_1134"/>
<proteinExistence type="predicted"/>
<dbReference type="EMBL" id="HG917868">
    <property type="protein sequence ID" value="CDM68298.1"/>
    <property type="molecule type" value="Genomic_DNA"/>
</dbReference>
<evidence type="ECO:0000313" key="3">
    <source>
        <dbReference type="Proteomes" id="UP000019426"/>
    </source>
</evidence>
<evidence type="ECO:0000313" key="2">
    <source>
        <dbReference type="EMBL" id="CDM68298.1"/>
    </source>
</evidence>
<dbReference type="AlphaFoldDB" id="W6RVE0"/>
<name>W6RVE0_9CLOT</name>
<dbReference type="HOGENOM" id="CLU_2258813_0_0_9"/>
<gene>
    <name evidence="2" type="ORF">CM240_1134</name>
</gene>
<keyword evidence="1" id="KW-0812">Transmembrane</keyword>
<dbReference type="KEGG" id="clt:CM240_1134"/>
<organism evidence="2 3">
    <name type="scientific">Clostridium bornimense</name>
    <dbReference type="NCBI Taxonomy" id="1216932"/>
    <lineage>
        <taxon>Bacteria</taxon>
        <taxon>Bacillati</taxon>
        <taxon>Bacillota</taxon>
        <taxon>Clostridia</taxon>
        <taxon>Eubacteriales</taxon>
        <taxon>Clostridiaceae</taxon>
        <taxon>Clostridium</taxon>
    </lineage>
</organism>
<protein>
    <submittedName>
        <fullName evidence="2">Putative membrane protein</fullName>
    </submittedName>
</protein>